<reference evidence="1 2" key="1">
    <citation type="submission" date="2019-03" db="EMBL/GenBank/DDBJ databases">
        <title>Metabolic potential of uncultured bacteria and archaea associated with petroleum seepage in deep-sea sediments.</title>
        <authorList>
            <person name="Dong X."/>
            <person name="Hubert C."/>
        </authorList>
    </citation>
    <scope>NUCLEOTIDE SEQUENCE [LARGE SCALE GENOMIC DNA]</scope>
    <source>
        <strain evidence="1">E44_bin7</strain>
    </source>
</reference>
<accession>A0A523S0U8</accession>
<dbReference type="Proteomes" id="UP000316360">
    <property type="component" value="Unassembled WGS sequence"/>
</dbReference>
<dbReference type="PANTHER" id="PTHR39550">
    <property type="entry name" value="SLL0658 PROTEIN"/>
    <property type="match status" value="1"/>
</dbReference>
<proteinExistence type="predicted"/>
<sequence>MKVISDSSSLIALSEIGKLNLLKKIFGEVIIPNAVEKEVYREKSPPKWIKVSSVTQRLASHILESSLGAGESEAICLSEEVNVDILILDDLNARRVAEKLEINITGTLGILLLAKEKKLIESIEPLMEELMKGGFRISDELYEDVLDLAGEK</sequence>
<evidence type="ECO:0000313" key="2">
    <source>
        <dbReference type="Proteomes" id="UP000316360"/>
    </source>
</evidence>
<comment type="caution">
    <text evidence="1">The sequence shown here is derived from an EMBL/GenBank/DDBJ whole genome shotgun (WGS) entry which is preliminary data.</text>
</comment>
<gene>
    <name evidence="1" type="ORF">E3J84_02770</name>
</gene>
<dbReference type="AlphaFoldDB" id="A0A523S0U8"/>
<evidence type="ECO:0000313" key="1">
    <source>
        <dbReference type="EMBL" id="TET11491.1"/>
    </source>
</evidence>
<dbReference type="PANTHER" id="PTHR39550:SF1">
    <property type="entry name" value="SLL0658 PROTEIN"/>
    <property type="match status" value="1"/>
</dbReference>
<dbReference type="Pfam" id="PF11848">
    <property type="entry name" value="DUF3368"/>
    <property type="match status" value="1"/>
</dbReference>
<name>A0A523S0U8_UNCAE</name>
<protein>
    <submittedName>
        <fullName evidence="1">DUF3368 domain-containing protein</fullName>
    </submittedName>
</protein>
<dbReference type="EMBL" id="SOKJ01000151">
    <property type="protein sequence ID" value="TET11491.1"/>
    <property type="molecule type" value="Genomic_DNA"/>
</dbReference>
<organism evidence="1 2">
    <name type="scientific">Aerophobetes bacterium</name>
    <dbReference type="NCBI Taxonomy" id="2030807"/>
    <lineage>
        <taxon>Bacteria</taxon>
        <taxon>Candidatus Aerophobota</taxon>
    </lineage>
</organism>
<dbReference type="InterPro" id="IPR021799">
    <property type="entry name" value="PIN-like_prokaryotic"/>
</dbReference>